<dbReference type="GO" id="GO:0015074">
    <property type="term" value="P:DNA integration"/>
    <property type="evidence" value="ECO:0007669"/>
    <property type="project" value="InterPro"/>
</dbReference>
<gene>
    <name evidence="2" type="ORF">CAAU_1959</name>
</gene>
<dbReference type="Proteomes" id="UP000007652">
    <property type="component" value="Unassembled WGS sequence"/>
</dbReference>
<reference evidence="2 3" key="1">
    <citation type="journal article" date="2011" name="J. Bacteriol.">
        <title>Draft genome sequence of Caloramator australicus strain RC3T, a thermoanaerobe from the Great Artesian Basin of Australia.</title>
        <authorList>
            <person name="Ogg C.D."/>
            <person name="Patel B.K.C."/>
        </authorList>
    </citation>
    <scope>NUCLEOTIDE SEQUENCE [LARGE SCALE GENOMIC DNA]</scope>
    <source>
        <strain evidence="2 3">RC3</strain>
    </source>
</reference>
<organism evidence="2 3">
    <name type="scientific">Caloramator australicus RC3</name>
    <dbReference type="NCBI Taxonomy" id="857293"/>
    <lineage>
        <taxon>Bacteria</taxon>
        <taxon>Bacillati</taxon>
        <taxon>Bacillota</taxon>
        <taxon>Clostridia</taxon>
        <taxon>Eubacteriales</taxon>
        <taxon>Clostridiaceae</taxon>
        <taxon>Caloramator</taxon>
    </lineage>
</organism>
<evidence type="ECO:0000313" key="3">
    <source>
        <dbReference type="Proteomes" id="UP000007652"/>
    </source>
</evidence>
<keyword evidence="3" id="KW-1185">Reference proteome</keyword>
<dbReference type="InterPro" id="IPR001584">
    <property type="entry name" value="Integrase_cat-core"/>
</dbReference>
<comment type="caution">
    <text evidence="2">The sequence shown here is derived from an EMBL/GenBank/DDBJ whole genome shotgun (WGS) entry which is preliminary data.</text>
</comment>
<feature type="domain" description="Integrase catalytic" evidence="1">
    <location>
        <begin position="1"/>
        <end position="74"/>
    </location>
</feature>
<name>I7LJY2_9CLOT</name>
<dbReference type="STRING" id="857293.CAAU_1959"/>
<dbReference type="AlphaFoldDB" id="I7LJY2"/>
<dbReference type="PANTHER" id="PTHR35004">
    <property type="entry name" value="TRANSPOSASE RV3428C-RELATED"/>
    <property type="match status" value="1"/>
</dbReference>
<accession>I7LJY2</accession>
<protein>
    <submittedName>
        <fullName evidence="2">Transposase A of IS643</fullName>
    </submittedName>
</protein>
<evidence type="ECO:0000259" key="1">
    <source>
        <dbReference type="PROSITE" id="PS50994"/>
    </source>
</evidence>
<dbReference type="PROSITE" id="PS50994">
    <property type="entry name" value="INTEGRASE"/>
    <property type="match status" value="1"/>
</dbReference>
<dbReference type="InterPro" id="IPR036397">
    <property type="entry name" value="RNaseH_sf"/>
</dbReference>
<dbReference type="EMBL" id="CAKP01000101">
    <property type="protein sequence ID" value="CCJ34043.1"/>
    <property type="molecule type" value="Genomic_DNA"/>
</dbReference>
<evidence type="ECO:0000313" key="2">
    <source>
        <dbReference type="EMBL" id="CCJ34043.1"/>
    </source>
</evidence>
<dbReference type="PANTHER" id="PTHR35004:SF6">
    <property type="entry name" value="TRANSPOSASE"/>
    <property type="match status" value="1"/>
</dbReference>
<proteinExistence type="predicted"/>
<dbReference type="GO" id="GO:0003676">
    <property type="term" value="F:nucleic acid binding"/>
    <property type="evidence" value="ECO:0007669"/>
    <property type="project" value="InterPro"/>
</dbReference>
<dbReference type="Gene3D" id="3.30.420.10">
    <property type="entry name" value="Ribonuclease H-like superfamily/Ribonuclease H"/>
    <property type="match status" value="1"/>
</dbReference>
<dbReference type="eggNOG" id="COG4584">
    <property type="taxonomic scope" value="Bacteria"/>
</dbReference>
<sequence>MKFKIRLCRPYDPESKGKIEAVVKYVKNNFAKHRIFEDIDSFNKSCLEWLDRTGNANVHGTIKRIPKEVFALEKQHLIPVSPKQNSPKNILTYVVRKDNTLLYKQNRYQLPKGTYEPGKKVNVVIEGEFIKVLDIEKNNLIVKHRISNERGKLIKLSHPERDRNTELDKLYDDVFRLLGFSEEAKILLDEIRKEKARYFRDQLSLLKKAVEGIDADVINKALMYCLERRMYSATLFKEAVEYFNLKEKEKIGTEKQKTNPIPEKYKNVKPDIRSIEEYCKIIGGIGQWIR</sequence>